<feature type="chain" id="PRO_5041949732" description="Secreted protein" evidence="1">
    <location>
        <begin position="27"/>
        <end position="132"/>
    </location>
</feature>
<sequence>IGRHMTRKVVLIVSVALFRIAGVASACHSTESFPPYRAAISGHLSFGKVDRSIRKTDGAGRIRRRSVVIGTICGMRLLVCIDVRISPQALTIKRASPAEPNLLGPYSHRTPFSVQSAQRGCPCSSCAIVHLG</sequence>
<organism evidence="2 3">
    <name type="scientific">Mycena citricolor</name>
    <dbReference type="NCBI Taxonomy" id="2018698"/>
    <lineage>
        <taxon>Eukaryota</taxon>
        <taxon>Fungi</taxon>
        <taxon>Dikarya</taxon>
        <taxon>Basidiomycota</taxon>
        <taxon>Agaricomycotina</taxon>
        <taxon>Agaricomycetes</taxon>
        <taxon>Agaricomycetidae</taxon>
        <taxon>Agaricales</taxon>
        <taxon>Marasmiineae</taxon>
        <taxon>Mycenaceae</taxon>
        <taxon>Mycena</taxon>
    </lineage>
</organism>
<reference evidence="2" key="1">
    <citation type="submission" date="2023-11" db="EMBL/GenBank/DDBJ databases">
        <authorList>
            <person name="De Vega J J."/>
            <person name="De Vega J J."/>
        </authorList>
    </citation>
    <scope>NUCLEOTIDE SEQUENCE</scope>
</reference>
<keyword evidence="1" id="KW-0732">Signal</keyword>
<keyword evidence="3" id="KW-1185">Reference proteome</keyword>
<proteinExistence type="predicted"/>
<evidence type="ECO:0000256" key="1">
    <source>
        <dbReference type="SAM" id="SignalP"/>
    </source>
</evidence>
<evidence type="ECO:0000313" key="3">
    <source>
        <dbReference type="Proteomes" id="UP001295794"/>
    </source>
</evidence>
<name>A0AAD2H8H6_9AGAR</name>
<gene>
    <name evidence="2" type="ORF">MYCIT1_LOCUS16319</name>
</gene>
<evidence type="ECO:0008006" key="4">
    <source>
        <dbReference type="Google" id="ProtNLM"/>
    </source>
</evidence>
<dbReference type="Proteomes" id="UP001295794">
    <property type="component" value="Unassembled WGS sequence"/>
</dbReference>
<feature type="non-terminal residue" evidence="2">
    <location>
        <position position="132"/>
    </location>
</feature>
<comment type="caution">
    <text evidence="2">The sequence shown here is derived from an EMBL/GenBank/DDBJ whole genome shotgun (WGS) entry which is preliminary data.</text>
</comment>
<dbReference type="AlphaFoldDB" id="A0AAD2H8H6"/>
<accession>A0AAD2H8H6</accession>
<dbReference type="EMBL" id="CAVNYO010000169">
    <property type="protein sequence ID" value="CAK5271341.1"/>
    <property type="molecule type" value="Genomic_DNA"/>
</dbReference>
<evidence type="ECO:0000313" key="2">
    <source>
        <dbReference type="EMBL" id="CAK5271341.1"/>
    </source>
</evidence>
<protein>
    <recommendedName>
        <fullName evidence="4">Secreted protein</fullName>
    </recommendedName>
</protein>
<feature type="signal peptide" evidence="1">
    <location>
        <begin position="1"/>
        <end position="26"/>
    </location>
</feature>